<gene>
    <name evidence="2" type="ORF">PC41400_08735</name>
</gene>
<dbReference type="EMBL" id="CP026520">
    <property type="protein sequence ID" value="QAV17744.1"/>
    <property type="molecule type" value="Genomic_DNA"/>
</dbReference>
<feature type="transmembrane region" description="Helical" evidence="1">
    <location>
        <begin position="12"/>
        <end position="32"/>
    </location>
</feature>
<evidence type="ECO:0000313" key="2">
    <source>
        <dbReference type="EMBL" id="QAV17744.1"/>
    </source>
</evidence>
<accession>A0A410WTT7</accession>
<proteinExistence type="predicted"/>
<feature type="transmembrane region" description="Helical" evidence="1">
    <location>
        <begin position="79"/>
        <end position="105"/>
    </location>
</feature>
<dbReference type="OrthoDB" id="2886943at2"/>
<feature type="transmembrane region" description="Helical" evidence="1">
    <location>
        <begin position="117"/>
        <end position="134"/>
    </location>
</feature>
<name>A0A410WTT7_9BACL</name>
<dbReference type="Proteomes" id="UP000288943">
    <property type="component" value="Chromosome"/>
</dbReference>
<keyword evidence="1" id="KW-0472">Membrane</keyword>
<dbReference type="AlphaFoldDB" id="A0A410WTT7"/>
<organism evidence="2 3">
    <name type="scientific">Paenibacillus chitinolyticus</name>
    <dbReference type="NCBI Taxonomy" id="79263"/>
    <lineage>
        <taxon>Bacteria</taxon>
        <taxon>Bacillati</taxon>
        <taxon>Bacillota</taxon>
        <taxon>Bacilli</taxon>
        <taxon>Bacillales</taxon>
        <taxon>Paenibacillaceae</taxon>
        <taxon>Paenibacillus</taxon>
    </lineage>
</organism>
<evidence type="ECO:0000313" key="3">
    <source>
        <dbReference type="Proteomes" id="UP000288943"/>
    </source>
</evidence>
<feature type="transmembrane region" description="Helical" evidence="1">
    <location>
        <begin position="53"/>
        <end position="73"/>
    </location>
</feature>
<keyword evidence="1" id="KW-1133">Transmembrane helix</keyword>
<dbReference type="KEGG" id="pchi:PC41400_08735"/>
<sequence length="141" mass="15401">MGLIVLFLQTLLFLHVTGAITLGFYLLLPLLLHSSLKQPEDARLGQLRLIRHLNRVGQWILLAQLATGGYLISLGTYSAAWITAVITLFTVVGAAGGMLGVALRRVINGRTEAMRQAFWYSAAAGLAFVLLLVLKKFPQIL</sequence>
<evidence type="ECO:0000256" key="1">
    <source>
        <dbReference type="SAM" id="Phobius"/>
    </source>
</evidence>
<keyword evidence="1" id="KW-0812">Transmembrane</keyword>
<reference evidence="2 3" key="1">
    <citation type="submission" date="2018-01" db="EMBL/GenBank/DDBJ databases">
        <title>The whole genome sequencing and assembly of Paenibacillus chitinolyticus KCCM 41400 strain.</title>
        <authorList>
            <person name="Kim J.-Y."/>
            <person name="Park M.-K."/>
            <person name="Lee Y.-J."/>
            <person name="Yi H."/>
            <person name="Bahn Y.-S."/>
            <person name="Kim J.F."/>
            <person name="Lee D.-W."/>
        </authorList>
    </citation>
    <scope>NUCLEOTIDE SEQUENCE [LARGE SCALE GENOMIC DNA]</scope>
    <source>
        <strain evidence="2 3">KCCM 41400</strain>
    </source>
</reference>
<protein>
    <submittedName>
        <fullName evidence="2">Uncharacterized protein</fullName>
    </submittedName>
</protein>